<evidence type="ECO:0000313" key="12">
    <source>
        <dbReference type="Proteomes" id="UP000649604"/>
    </source>
</evidence>
<dbReference type="InterPro" id="IPR000860">
    <property type="entry name" value="HemC"/>
</dbReference>
<dbReference type="InterPro" id="IPR022417">
    <property type="entry name" value="Porphobilin_deaminase_N"/>
</dbReference>
<evidence type="ECO:0000256" key="1">
    <source>
        <dbReference type="ARBA" id="ARBA00002869"/>
    </source>
</evidence>
<feature type="domain" description="Porphobilinogen deaminase N-terminal" evidence="9">
    <location>
        <begin position="22"/>
        <end position="224"/>
    </location>
</feature>
<dbReference type="FunFam" id="3.40.190.10:FF:000005">
    <property type="entry name" value="Porphobilinogen deaminase"/>
    <property type="match status" value="1"/>
</dbReference>
<comment type="miscellaneous">
    <text evidence="8">The porphobilinogen subunits are added to the dipyrromethane group.</text>
</comment>
<comment type="function">
    <text evidence="1 8">Tetrapolymerization of the monopyrrole PBG into the hydroxymethylbilane pre-uroporphyrinogen in several discrete steps.</text>
</comment>
<dbReference type="Gene3D" id="3.30.160.40">
    <property type="entry name" value="Porphobilinogen deaminase, C-terminal domain"/>
    <property type="match status" value="1"/>
</dbReference>
<dbReference type="EC" id="2.5.1.61" evidence="8"/>
<dbReference type="GO" id="GO:0005737">
    <property type="term" value="C:cytoplasm"/>
    <property type="evidence" value="ECO:0007669"/>
    <property type="project" value="UniProtKB-UniRule"/>
</dbReference>
<evidence type="ECO:0000259" key="9">
    <source>
        <dbReference type="Pfam" id="PF01379"/>
    </source>
</evidence>
<comment type="subunit">
    <text evidence="4 8">Monomer.</text>
</comment>
<dbReference type="Gene3D" id="3.40.190.10">
    <property type="entry name" value="Periplasmic binding protein-like II"/>
    <property type="match status" value="2"/>
</dbReference>
<dbReference type="Pfam" id="PF03900">
    <property type="entry name" value="Porphobil_deamC"/>
    <property type="match status" value="1"/>
</dbReference>
<organism evidence="11 12">
    <name type="scientific">candidate division KSB3 bacterium</name>
    <dbReference type="NCBI Taxonomy" id="2044937"/>
    <lineage>
        <taxon>Bacteria</taxon>
        <taxon>candidate division KSB3</taxon>
    </lineage>
</organism>
<dbReference type="FunFam" id="3.40.190.10:FF:000004">
    <property type="entry name" value="Porphobilinogen deaminase"/>
    <property type="match status" value="1"/>
</dbReference>
<evidence type="ECO:0000256" key="8">
    <source>
        <dbReference type="HAMAP-Rule" id="MF_00260"/>
    </source>
</evidence>
<dbReference type="PANTHER" id="PTHR11557:SF0">
    <property type="entry name" value="PORPHOBILINOGEN DEAMINASE"/>
    <property type="match status" value="1"/>
</dbReference>
<reference evidence="11" key="1">
    <citation type="submission" date="2019-11" db="EMBL/GenBank/DDBJ databases">
        <title>Microbial mats filling the niche in hypersaline microbial mats.</title>
        <authorList>
            <person name="Wong H.L."/>
            <person name="Macleod F.I."/>
            <person name="White R.A. III"/>
            <person name="Burns B.P."/>
        </authorList>
    </citation>
    <scope>NUCLEOTIDE SEQUENCE</scope>
    <source>
        <strain evidence="11">Rbin_158</strain>
    </source>
</reference>
<evidence type="ECO:0000256" key="6">
    <source>
        <dbReference type="ARBA" id="ARBA00023244"/>
    </source>
</evidence>
<dbReference type="InterPro" id="IPR036803">
    <property type="entry name" value="Porphobilinogen_deaminase_C_sf"/>
</dbReference>
<dbReference type="PIRSF" id="PIRSF001438">
    <property type="entry name" value="4pyrrol_synth_OHMeBilane_synth"/>
    <property type="match status" value="1"/>
</dbReference>
<comment type="caution">
    <text evidence="11">The sequence shown here is derived from an EMBL/GenBank/DDBJ whole genome shotgun (WGS) entry which is preliminary data.</text>
</comment>
<keyword evidence="6 8" id="KW-0627">Porphyrin biosynthesis</keyword>
<evidence type="ECO:0000256" key="3">
    <source>
        <dbReference type="ARBA" id="ARBA00005638"/>
    </source>
</evidence>
<comment type="similarity">
    <text evidence="3 8">Belongs to the HMBS family.</text>
</comment>
<evidence type="ECO:0000256" key="7">
    <source>
        <dbReference type="ARBA" id="ARBA00048169"/>
    </source>
</evidence>
<dbReference type="AlphaFoldDB" id="A0A9D5JZN0"/>
<name>A0A9D5JZN0_9BACT</name>
<dbReference type="PRINTS" id="PR00151">
    <property type="entry name" value="PORPHBDMNASE"/>
</dbReference>
<evidence type="ECO:0000256" key="5">
    <source>
        <dbReference type="ARBA" id="ARBA00022679"/>
    </source>
</evidence>
<evidence type="ECO:0000259" key="10">
    <source>
        <dbReference type="Pfam" id="PF03900"/>
    </source>
</evidence>
<evidence type="ECO:0000256" key="2">
    <source>
        <dbReference type="ARBA" id="ARBA00004735"/>
    </source>
</evidence>
<dbReference type="PANTHER" id="PTHR11557">
    <property type="entry name" value="PORPHOBILINOGEN DEAMINASE"/>
    <property type="match status" value="1"/>
</dbReference>
<dbReference type="SUPFAM" id="SSF53850">
    <property type="entry name" value="Periplasmic binding protein-like II"/>
    <property type="match status" value="1"/>
</dbReference>
<evidence type="ECO:0000256" key="4">
    <source>
        <dbReference type="ARBA" id="ARBA00011245"/>
    </source>
</evidence>
<dbReference type="HAMAP" id="MF_00260">
    <property type="entry name" value="Porphobil_deam"/>
    <property type="match status" value="1"/>
</dbReference>
<proteinExistence type="inferred from homology"/>
<comment type="pathway">
    <text evidence="2">Porphyrin-containing compound metabolism; protoporphyrin-IX biosynthesis; coproporphyrinogen-III from 5-aminolevulinate: step 2/4.</text>
</comment>
<dbReference type="InterPro" id="IPR022418">
    <property type="entry name" value="Porphobilinogen_deaminase_C"/>
</dbReference>
<dbReference type="GO" id="GO:0004418">
    <property type="term" value="F:hydroxymethylbilane synthase activity"/>
    <property type="evidence" value="ECO:0007669"/>
    <property type="project" value="UniProtKB-UniRule"/>
</dbReference>
<feature type="domain" description="Porphobilinogen deaminase C-terminal" evidence="10">
    <location>
        <begin position="241"/>
        <end position="310"/>
    </location>
</feature>
<feature type="modified residue" description="S-(dipyrrolylmethanemethyl)cysteine" evidence="8">
    <location>
        <position position="257"/>
    </location>
</feature>
<sequence length="322" mass="35241">MRSRFTSSNNYLTAMKSPSRALRAGSRGSTLALQQTQMVIDLLRAVYPALQIDLQIIKTTGDHIQHTPLAKIGGKGLFTKELEQALYARQIDFAVHSLKDLPVELPPNLGIAAYITRERPNDVLISPAHLSLKDLPKHATIATGSLRRKFQLLRYRADLQIVDVRGNLETRIAKLSKHGWNGLILAYAGLKRLGKTDLISEIIPEDILYPAVGQGIIAVECRDDPALHDLFAAINDPATETCALAERAYLRGLGGGCQIPAGIMSRVNGDTLHLSGIYLPDEGAHHLTHTLDWKVTQPEVAGSALADHILHAYKETKHDANG</sequence>
<dbReference type="NCBIfam" id="TIGR00212">
    <property type="entry name" value="hemC"/>
    <property type="match status" value="1"/>
</dbReference>
<evidence type="ECO:0000313" key="11">
    <source>
        <dbReference type="EMBL" id="MBD3326916.1"/>
    </source>
</evidence>
<dbReference type="Proteomes" id="UP000649604">
    <property type="component" value="Unassembled WGS sequence"/>
</dbReference>
<dbReference type="Pfam" id="PF01379">
    <property type="entry name" value="Porphobil_deam"/>
    <property type="match status" value="1"/>
</dbReference>
<dbReference type="GO" id="GO:0006782">
    <property type="term" value="P:protoporphyrinogen IX biosynthetic process"/>
    <property type="evidence" value="ECO:0007669"/>
    <property type="project" value="UniProtKB-UniRule"/>
</dbReference>
<keyword evidence="5 8" id="KW-0808">Transferase</keyword>
<comment type="catalytic activity">
    <reaction evidence="7 8">
        <text>4 porphobilinogen + H2O = hydroxymethylbilane + 4 NH4(+)</text>
        <dbReference type="Rhea" id="RHEA:13185"/>
        <dbReference type="ChEBI" id="CHEBI:15377"/>
        <dbReference type="ChEBI" id="CHEBI:28938"/>
        <dbReference type="ChEBI" id="CHEBI:57845"/>
        <dbReference type="ChEBI" id="CHEBI:58126"/>
        <dbReference type="EC" id="2.5.1.61"/>
    </reaction>
</comment>
<gene>
    <name evidence="8 11" type="primary">hemC</name>
    <name evidence="11" type="ORF">GF339_20190</name>
</gene>
<protein>
    <recommendedName>
        <fullName evidence="8">Porphobilinogen deaminase</fullName>
        <shortName evidence="8">PBG</shortName>
        <ecNumber evidence="8">2.5.1.61</ecNumber>
    </recommendedName>
    <alternativeName>
        <fullName evidence="8">Hydroxymethylbilane synthase</fullName>
        <shortName evidence="8">HMBS</shortName>
    </alternativeName>
    <alternativeName>
        <fullName evidence="8">Pre-uroporphyrinogen synthase</fullName>
    </alternativeName>
</protein>
<accession>A0A9D5JZN0</accession>
<dbReference type="EMBL" id="WJJP01000660">
    <property type="protein sequence ID" value="MBD3326916.1"/>
    <property type="molecule type" value="Genomic_DNA"/>
</dbReference>
<dbReference type="SUPFAM" id="SSF54782">
    <property type="entry name" value="Porphobilinogen deaminase (hydroxymethylbilane synthase), C-terminal domain"/>
    <property type="match status" value="1"/>
</dbReference>
<comment type="cofactor">
    <cofactor evidence="8">
        <name>dipyrromethane</name>
        <dbReference type="ChEBI" id="CHEBI:60342"/>
    </cofactor>
    <text evidence="8">Binds 1 dipyrromethane group covalently.</text>
</comment>